<dbReference type="RefSeq" id="WP_304994798.1">
    <property type="nucleotide sequence ID" value="NZ_CP101717.1"/>
</dbReference>
<evidence type="ECO:0000256" key="1">
    <source>
        <dbReference type="SAM" id="SignalP"/>
    </source>
</evidence>
<dbReference type="AlphaFoldDB" id="A0AB38YDS2"/>
<name>A0AB38YDS2_9GAMM</name>
<dbReference type="EMBL" id="CP101717">
    <property type="protein sequence ID" value="WLD57513.1"/>
    <property type="molecule type" value="Genomic_DNA"/>
</dbReference>
<feature type="chain" id="PRO_5044332541" description="Porin" evidence="1">
    <location>
        <begin position="26"/>
        <end position="379"/>
    </location>
</feature>
<reference evidence="2" key="1">
    <citation type="submission" date="2022-07" db="EMBL/GenBank/DDBJ databases">
        <title>Complete genome sequence of Salinispirillum sp. LH10-3-1 capable of multiple carbohydrate inversion isolated from a soda lake.</title>
        <authorList>
            <person name="Liu J."/>
            <person name="Zhai Y."/>
            <person name="Zhang H."/>
            <person name="Yang H."/>
            <person name="Qu J."/>
            <person name="Li J."/>
        </authorList>
    </citation>
    <scope>NUCLEOTIDE SEQUENCE</scope>
    <source>
        <strain evidence="2">LH 10-3-1</strain>
    </source>
</reference>
<accession>A0AB38YDS2</accession>
<evidence type="ECO:0000313" key="2">
    <source>
        <dbReference type="EMBL" id="WLD57513.1"/>
    </source>
</evidence>
<feature type="signal peptide" evidence="1">
    <location>
        <begin position="1"/>
        <end position="25"/>
    </location>
</feature>
<organism evidence="2">
    <name type="scientific">Salinispirillum sp. LH 10-3-1</name>
    <dbReference type="NCBI Taxonomy" id="2952525"/>
    <lineage>
        <taxon>Bacteria</taxon>
        <taxon>Pseudomonadati</taxon>
        <taxon>Pseudomonadota</taxon>
        <taxon>Gammaproteobacteria</taxon>
        <taxon>Oceanospirillales</taxon>
        <taxon>Saccharospirillaceae</taxon>
        <taxon>Salinispirillum</taxon>
    </lineage>
</organism>
<gene>
    <name evidence="2" type="ORF">NFC81_12445</name>
</gene>
<keyword evidence="1" id="KW-0732">Signal</keyword>
<evidence type="ECO:0008006" key="3">
    <source>
        <dbReference type="Google" id="ProtNLM"/>
    </source>
</evidence>
<proteinExistence type="predicted"/>
<protein>
    <recommendedName>
        <fullName evidence="3">Porin</fullName>
    </recommendedName>
</protein>
<sequence length="379" mass="40120">MKAFKLASGFAVSALTLAIAGAAVAESTASVDFTGSIRVQSVIDLEAETRASQMPGYETADEDWYQLNATWTVANGPFSGKIRVGINEDEKPGGAGWGPGVAVNDNDKNNGYVRVYDLKVEEGAVSFGQVGSIRDTVGKLEGLTDFRKSAETGLNDGFGVVAALRYTVEEFGVKVQSEGADSDDFGFAAAVHQDLDVAEVWADFSYREAQGGQSDGYTAFGLAVEAAPVDLIKVEAAFRQNGNIEDSAWAAKLTVNATDDISVFGQVASVSVENEEMAIRAGAKATFAPITVEGWYALDLNDEDDSGNVFAKVSYAEGAISAFAETEMGLSEGNGLQFKLGGKYTTESGVEYGAEYANGEWANENSEKSVFTAFAQYSF</sequence>